<evidence type="ECO:0000313" key="1">
    <source>
        <dbReference type="EMBL" id="KAH9371392.1"/>
    </source>
</evidence>
<gene>
    <name evidence="1" type="ORF">HPB48_012141</name>
</gene>
<dbReference type="VEuPathDB" id="VectorBase:HLOH_056666"/>
<reference evidence="1 2" key="1">
    <citation type="journal article" date="2020" name="Cell">
        <title>Large-Scale Comparative Analyses of Tick Genomes Elucidate Their Genetic Diversity and Vector Capacities.</title>
        <authorList>
            <consortium name="Tick Genome and Microbiome Consortium (TIGMIC)"/>
            <person name="Jia N."/>
            <person name="Wang J."/>
            <person name="Shi W."/>
            <person name="Du L."/>
            <person name="Sun Y."/>
            <person name="Zhan W."/>
            <person name="Jiang J.F."/>
            <person name="Wang Q."/>
            <person name="Zhang B."/>
            <person name="Ji P."/>
            <person name="Bell-Sakyi L."/>
            <person name="Cui X.M."/>
            <person name="Yuan T.T."/>
            <person name="Jiang B.G."/>
            <person name="Yang W.F."/>
            <person name="Lam T.T."/>
            <person name="Chang Q.C."/>
            <person name="Ding S.J."/>
            <person name="Wang X.J."/>
            <person name="Zhu J.G."/>
            <person name="Ruan X.D."/>
            <person name="Zhao L."/>
            <person name="Wei J.T."/>
            <person name="Ye R.Z."/>
            <person name="Que T.C."/>
            <person name="Du C.H."/>
            <person name="Zhou Y.H."/>
            <person name="Cheng J.X."/>
            <person name="Dai P.F."/>
            <person name="Guo W.B."/>
            <person name="Han X.H."/>
            <person name="Huang E.J."/>
            <person name="Li L.F."/>
            <person name="Wei W."/>
            <person name="Gao Y.C."/>
            <person name="Liu J.Z."/>
            <person name="Shao H.Z."/>
            <person name="Wang X."/>
            <person name="Wang C.C."/>
            <person name="Yang T.C."/>
            <person name="Huo Q.B."/>
            <person name="Li W."/>
            <person name="Chen H.Y."/>
            <person name="Chen S.E."/>
            <person name="Zhou L.G."/>
            <person name="Ni X.B."/>
            <person name="Tian J.H."/>
            <person name="Sheng Y."/>
            <person name="Liu T."/>
            <person name="Pan Y.S."/>
            <person name="Xia L.Y."/>
            <person name="Li J."/>
            <person name="Zhao F."/>
            <person name="Cao W.C."/>
        </authorList>
    </citation>
    <scope>NUCLEOTIDE SEQUENCE [LARGE SCALE GENOMIC DNA]</scope>
    <source>
        <strain evidence="1">HaeL-2018</strain>
    </source>
</reference>
<sequence>MANSLLETNIVSKTRWDGVILLLQSLLKNKVSPQEAATIYYIGVAKPISPAIFYQDVFSKDPAIRLDMLPPVSSGIIKLQTHQALLSDVLGVLPLPEE</sequence>
<evidence type="ECO:0000313" key="2">
    <source>
        <dbReference type="Proteomes" id="UP000821853"/>
    </source>
</evidence>
<name>A0A9J6GA72_HAELO</name>
<dbReference type="Proteomes" id="UP000821853">
    <property type="component" value="Chromosome 3"/>
</dbReference>
<keyword evidence="2" id="KW-1185">Reference proteome</keyword>
<comment type="caution">
    <text evidence="1">The sequence shown here is derived from an EMBL/GenBank/DDBJ whole genome shotgun (WGS) entry which is preliminary data.</text>
</comment>
<dbReference type="EMBL" id="JABSTR010000005">
    <property type="protein sequence ID" value="KAH9371392.1"/>
    <property type="molecule type" value="Genomic_DNA"/>
</dbReference>
<accession>A0A9J6GA72</accession>
<organism evidence="1 2">
    <name type="scientific">Haemaphysalis longicornis</name>
    <name type="common">Bush tick</name>
    <dbReference type="NCBI Taxonomy" id="44386"/>
    <lineage>
        <taxon>Eukaryota</taxon>
        <taxon>Metazoa</taxon>
        <taxon>Ecdysozoa</taxon>
        <taxon>Arthropoda</taxon>
        <taxon>Chelicerata</taxon>
        <taxon>Arachnida</taxon>
        <taxon>Acari</taxon>
        <taxon>Parasitiformes</taxon>
        <taxon>Ixodida</taxon>
        <taxon>Ixodoidea</taxon>
        <taxon>Ixodidae</taxon>
        <taxon>Haemaphysalinae</taxon>
        <taxon>Haemaphysalis</taxon>
    </lineage>
</organism>
<proteinExistence type="predicted"/>
<protein>
    <submittedName>
        <fullName evidence="1">Uncharacterized protein</fullName>
    </submittedName>
</protein>
<dbReference type="AlphaFoldDB" id="A0A9J6GA72"/>